<evidence type="ECO:0000256" key="1">
    <source>
        <dbReference type="ARBA" id="ARBA00023157"/>
    </source>
</evidence>
<dbReference type="GO" id="GO:0097367">
    <property type="term" value="F:carbohydrate derivative binding"/>
    <property type="evidence" value="ECO:0000318"/>
    <property type="project" value="GO_Central"/>
</dbReference>
<dbReference type="InterPro" id="IPR002181">
    <property type="entry name" value="Fibrinogen_a/b/g_C_dom"/>
</dbReference>
<dbReference type="PANTHER" id="PTHR19143:SF464">
    <property type="entry name" value="FICOLIN-LIKE ISOFORM X1"/>
    <property type="match status" value="1"/>
</dbReference>
<dbReference type="GO" id="GO:0001867">
    <property type="term" value="P:complement activation, lectin pathway"/>
    <property type="evidence" value="ECO:0000318"/>
    <property type="project" value="GO_Central"/>
</dbReference>
<reference evidence="5" key="1">
    <citation type="submission" date="2025-08" db="UniProtKB">
        <authorList>
            <consortium name="RefSeq"/>
        </authorList>
    </citation>
    <scope>IDENTIFICATION</scope>
    <source>
        <strain evidence="5">Nigerian</strain>
        <tissue evidence="5">Liver and blood</tissue>
    </source>
</reference>
<dbReference type="AGR" id="Xenbase:XB-GENE-29083151"/>
<dbReference type="SUPFAM" id="SSF56496">
    <property type="entry name" value="Fibrinogen C-terminal domain-like"/>
    <property type="match status" value="1"/>
</dbReference>
<feature type="signal peptide" evidence="2">
    <location>
        <begin position="1"/>
        <end position="22"/>
    </location>
</feature>
<keyword evidence="4" id="KW-1185">Reference proteome</keyword>
<dbReference type="Gene3D" id="1.20.5.320">
    <property type="entry name" value="6-Phosphogluconate Dehydrogenase, domain 3"/>
    <property type="match status" value="1"/>
</dbReference>
<evidence type="ECO:0000313" key="5">
    <source>
        <dbReference type="RefSeq" id="XP_031746585.1"/>
    </source>
</evidence>
<evidence type="ECO:0000313" key="4">
    <source>
        <dbReference type="Proteomes" id="UP000008143"/>
    </source>
</evidence>
<protein>
    <submittedName>
        <fullName evidence="5">Ficolin-1-B isoform X1</fullName>
    </submittedName>
</protein>
<dbReference type="GO" id="GO:0005615">
    <property type="term" value="C:extracellular space"/>
    <property type="evidence" value="ECO:0000318"/>
    <property type="project" value="GO_Central"/>
</dbReference>
<dbReference type="PANTHER" id="PTHR19143">
    <property type="entry name" value="FIBRINOGEN/TENASCIN/ANGIOPOEITIN"/>
    <property type="match status" value="1"/>
</dbReference>
<dbReference type="GO" id="GO:0003823">
    <property type="term" value="F:antigen binding"/>
    <property type="evidence" value="ECO:0000318"/>
    <property type="project" value="GO_Central"/>
</dbReference>
<dbReference type="Proteomes" id="UP000008143">
    <property type="component" value="Chromosome 8"/>
</dbReference>
<dbReference type="Gene3D" id="4.10.530.10">
    <property type="entry name" value="Gamma-fibrinogen Carboxyl Terminal Fragment, domain 2"/>
    <property type="match status" value="1"/>
</dbReference>
<dbReference type="Xenbase" id="XB-GENE-29083151">
    <property type="gene designation" value="LOC100496379"/>
</dbReference>
<feature type="domain" description="Fibrinogen C-terminal" evidence="3">
    <location>
        <begin position="272"/>
        <end position="490"/>
    </location>
</feature>
<keyword evidence="1" id="KW-1015">Disulfide bond</keyword>
<keyword evidence="2" id="KW-0732">Signal</keyword>
<dbReference type="InterPro" id="IPR020837">
    <property type="entry name" value="Fibrinogen_CS"/>
</dbReference>
<dbReference type="OrthoDB" id="7735550at2759"/>
<dbReference type="PROSITE" id="PS51406">
    <property type="entry name" value="FIBRINOGEN_C_2"/>
    <property type="match status" value="1"/>
</dbReference>
<dbReference type="RefSeq" id="XP_031746585.1">
    <property type="nucleotide sequence ID" value="XM_031890725.1"/>
</dbReference>
<dbReference type="Gene3D" id="3.90.215.10">
    <property type="entry name" value="Gamma Fibrinogen, chain A, domain 1"/>
    <property type="match status" value="1"/>
</dbReference>
<dbReference type="SMART" id="SM00186">
    <property type="entry name" value="FBG"/>
    <property type="match status" value="1"/>
</dbReference>
<organism evidence="4 5">
    <name type="scientific">Xenopus tropicalis</name>
    <name type="common">Western clawed frog</name>
    <name type="synonym">Silurana tropicalis</name>
    <dbReference type="NCBI Taxonomy" id="8364"/>
    <lineage>
        <taxon>Eukaryota</taxon>
        <taxon>Metazoa</taxon>
        <taxon>Chordata</taxon>
        <taxon>Craniata</taxon>
        <taxon>Vertebrata</taxon>
        <taxon>Euteleostomi</taxon>
        <taxon>Amphibia</taxon>
        <taxon>Batrachia</taxon>
        <taxon>Anura</taxon>
        <taxon>Pipoidea</taxon>
        <taxon>Pipidae</taxon>
        <taxon>Xenopodinae</taxon>
        <taxon>Xenopus</taxon>
        <taxon>Silurana</taxon>
    </lineage>
</organism>
<proteinExistence type="predicted"/>
<sequence length="490" mass="53691">MGISLLNTFLLVLTGITVSSRAQDMSKPDVKVVTVGLKGDALPAGHQGEKGEPGVWYQVSGHQGDKGEPGVWYPGQQGEKGETRVWYKVSGHQGEKGEPGVWYPGQKGEKGESGVWYKVSGHQGEKGEPGVWYPGQKGEKGESGVWYQVSGHQGEKGEPGVWYQGQKGEKGESGVWYQGKKGEKGEPGVWYQDVKLLGDGKSDKLVILRGCLGAPGQPGLKGDTGPADVKLLGGGESDKLAILRECTGAPGPPGLKGDTGPAGHQGEKGESRVWYPAVKNCMELRTYGVLFSGWYTIYPDGNKPLNVLCDMHTDGGGWIVFQKRMDGSVDFYRDWGSYRQGFGSQLSEFWLGNENIHRLTSSGNIQLRIDLEDFDNNRTYATYSQFRLEPESQKYTLRLGAFTGGTAGDSLSSHNNKAFASKDADYDESVNSNCAEKYKGAWWYVKCYDACLNGEYLRGPLGQNYGGIAWKTFRGYNYSLKKSEMKFRPL</sequence>
<dbReference type="AlphaFoldDB" id="A0A8J1IPB4"/>
<evidence type="ECO:0000313" key="6">
    <source>
        <dbReference type="Xenbase" id="XB-GENE-29083151"/>
    </source>
</evidence>
<evidence type="ECO:0000256" key="2">
    <source>
        <dbReference type="SAM" id="SignalP"/>
    </source>
</evidence>
<dbReference type="InterPro" id="IPR036056">
    <property type="entry name" value="Fibrinogen-like_C"/>
</dbReference>
<accession>A0A8J1IPB4</accession>
<dbReference type="FunFam" id="3.90.215.10:FF:000001">
    <property type="entry name" value="Tenascin isoform 1"/>
    <property type="match status" value="1"/>
</dbReference>
<dbReference type="Pfam" id="PF00147">
    <property type="entry name" value="Fibrinogen_C"/>
    <property type="match status" value="1"/>
</dbReference>
<dbReference type="InterPro" id="IPR050373">
    <property type="entry name" value="Fibrinogen_C-term_domain"/>
</dbReference>
<evidence type="ECO:0000259" key="3">
    <source>
        <dbReference type="PROSITE" id="PS51406"/>
    </source>
</evidence>
<dbReference type="GeneID" id="100496379"/>
<feature type="chain" id="PRO_5035179386" evidence="2">
    <location>
        <begin position="23"/>
        <end position="490"/>
    </location>
</feature>
<name>A0A8J1IPB4_XENTR</name>
<dbReference type="NCBIfam" id="NF040941">
    <property type="entry name" value="GGGWT_bact"/>
    <property type="match status" value="1"/>
</dbReference>
<gene>
    <name evidence="5 6" type="primary">LOC100496379</name>
</gene>
<dbReference type="PROSITE" id="PS00514">
    <property type="entry name" value="FIBRINOGEN_C_1"/>
    <property type="match status" value="1"/>
</dbReference>
<dbReference type="CDD" id="cd00087">
    <property type="entry name" value="FReD"/>
    <property type="match status" value="1"/>
</dbReference>
<dbReference type="GO" id="GO:0005102">
    <property type="term" value="F:signaling receptor binding"/>
    <property type="evidence" value="ECO:0000318"/>
    <property type="project" value="GO_Central"/>
</dbReference>
<dbReference type="InterPro" id="IPR014716">
    <property type="entry name" value="Fibrinogen_a/b/g_C_1"/>
</dbReference>
<dbReference type="OMA" id="HEMSCAQ"/>